<comment type="caution">
    <text evidence="1">The sequence shown here is derived from an EMBL/GenBank/DDBJ whole genome shotgun (WGS) entry which is preliminary data.</text>
</comment>
<sequence length="44" mass="4862">MMFESEQQALSAARTPELTGYFLEKEGAYFDAFAQGDNAVKPCV</sequence>
<dbReference type="Proteomes" id="UP000293823">
    <property type="component" value="Unassembled WGS sequence"/>
</dbReference>
<organism evidence="1 2">
    <name type="scientific">Alternaria arborescens</name>
    <dbReference type="NCBI Taxonomy" id="156630"/>
    <lineage>
        <taxon>Eukaryota</taxon>
        <taxon>Fungi</taxon>
        <taxon>Dikarya</taxon>
        <taxon>Ascomycota</taxon>
        <taxon>Pezizomycotina</taxon>
        <taxon>Dothideomycetes</taxon>
        <taxon>Pleosporomycetidae</taxon>
        <taxon>Pleosporales</taxon>
        <taxon>Pleosporineae</taxon>
        <taxon>Pleosporaceae</taxon>
        <taxon>Alternaria</taxon>
        <taxon>Alternaria sect. Alternaria</taxon>
    </lineage>
</organism>
<gene>
    <name evidence="1" type="ORF">AA0113_g2885</name>
</gene>
<reference evidence="2" key="1">
    <citation type="journal article" date="2019" name="bioRxiv">
        <title>Genomics, evolutionary history and diagnostics of the Alternaria alternata species group including apple and Asian pear pathotypes.</title>
        <authorList>
            <person name="Armitage A.D."/>
            <person name="Cockerton H.M."/>
            <person name="Sreenivasaprasad S."/>
            <person name="Woodhall J.W."/>
            <person name="Lane C.R."/>
            <person name="Harrison R.J."/>
            <person name="Clarkson J.P."/>
        </authorList>
    </citation>
    <scope>NUCLEOTIDE SEQUENCE [LARGE SCALE GENOMIC DNA]</scope>
    <source>
        <strain evidence="2">RGR 97.0016</strain>
    </source>
</reference>
<accession>A0A4Q4SKF3</accession>
<keyword evidence="2" id="KW-1185">Reference proteome</keyword>
<name>A0A4Q4SKF3_9PLEO</name>
<evidence type="ECO:0000313" key="2">
    <source>
        <dbReference type="Proteomes" id="UP000293823"/>
    </source>
</evidence>
<protein>
    <submittedName>
        <fullName evidence="1">Uncharacterized protein</fullName>
    </submittedName>
</protein>
<proteinExistence type="predicted"/>
<evidence type="ECO:0000313" key="1">
    <source>
        <dbReference type="EMBL" id="RYO70712.1"/>
    </source>
</evidence>
<dbReference type="AlphaFoldDB" id="A0A4Q4SKF3"/>
<dbReference type="EMBL" id="PEJP01000009">
    <property type="protein sequence ID" value="RYO70712.1"/>
    <property type="molecule type" value="Genomic_DNA"/>
</dbReference>